<dbReference type="InterPro" id="IPR043504">
    <property type="entry name" value="Peptidase_S1_PA_chymotrypsin"/>
</dbReference>
<dbReference type="Gene3D" id="2.40.10.10">
    <property type="entry name" value="Trypsin-like serine proteases"/>
    <property type="match status" value="1"/>
</dbReference>
<dbReference type="SMART" id="SM00020">
    <property type="entry name" value="Tryp_SPc"/>
    <property type="match status" value="1"/>
</dbReference>
<evidence type="ECO:0000256" key="2">
    <source>
        <dbReference type="ARBA" id="ARBA00022729"/>
    </source>
</evidence>
<reference evidence="9" key="1">
    <citation type="submission" date="2022-08" db="UniProtKB">
        <authorList>
            <consortium name="EnsemblMetazoa"/>
        </authorList>
    </citation>
    <scope>IDENTIFICATION</scope>
    <source>
        <strain evidence="9">05x7-T-G4-1.051#20</strain>
    </source>
</reference>
<evidence type="ECO:0000313" key="9">
    <source>
        <dbReference type="EnsemblMetazoa" id="G28085.1:cds"/>
    </source>
</evidence>
<dbReference type="PROSITE" id="PS50240">
    <property type="entry name" value="TRYPSIN_DOM"/>
    <property type="match status" value="1"/>
</dbReference>
<keyword evidence="2 7" id="KW-0732">Signal</keyword>
<name>A0A8W8LHR4_MAGGI</name>
<dbReference type="Pfam" id="PF00089">
    <property type="entry name" value="Trypsin"/>
    <property type="match status" value="1"/>
</dbReference>
<evidence type="ECO:0000256" key="1">
    <source>
        <dbReference type="ARBA" id="ARBA00022670"/>
    </source>
</evidence>
<dbReference type="PANTHER" id="PTHR24252:SF7">
    <property type="entry name" value="HYALIN"/>
    <property type="match status" value="1"/>
</dbReference>
<keyword evidence="5" id="KW-1015">Disulfide bond</keyword>
<dbReference type="GO" id="GO:0004252">
    <property type="term" value="F:serine-type endopeptidase activity"/>
    <property type="evidence" value="ECO:0007669"/>
    <property type="project" value="InterPro"/>
</dbReference>
<dbReference type="PROSITE" id="PS00135">
    <property type="entry name" value="TRYPSIN_SER"/>
    <property type="match status" value="1"/>
</dbReference>
<evidence type="ECO:0000256" key="3">
    <source>
        <dbReference type="ARBA" id="ARBA00022801"/>
    </source>
</evidence>
<keyword evidence="3 6" id="KW-0378">Hydrolase</keyword>
<feature type="chain" id="PRO_5036479455" description="Peptidase S1 domain-containing protein" evidence="7">
    <location>
        <begin position="20"/>
        <end position="276"/>
    </location>
</feature>
<evidence type="ECO:0000256" key="7">
    <source>
        <dbReference type="SAM" id="SignalP"/>
    </source>
</evidence>
<dbReference type="AlphaFoldDB" id="A0A8W8LHR4"/>
<dbReference type="FunFam" id="2.40.10.10:FF:000120">
    <property type="entry name" value="Putative serine protease"/>
    <property type="match status" value="1"/>
</dbReference>
<dbReference type="PROSITE" id="PS00134">
    <property type="entry name" value="TRYPSIN_HIS"/>
    <property type="match status" value="1"/>
</dbReference>
<feature type="signal peptide" evidence="7">
    <location>
        <begin position="1"/>
        <end position="19"/>
    </location>
</feature>
<dbReference type="InterPro" id="IPR001314">
    <property type="entry name" value="Peptidase_S1A"/>
</dbReference>
<proteinExistence type="predicted"/>
<dbReference type="Proteomes" id="UP000005408">
    <property type="component" value="Unassembled WGS sequence"/>
</dbReference>
<keyword evidence="1 6" id="KW-0645">Protease</keyword>
<dbReference type="SUPFAM" id="SSF50494">
    <property type="entry name" value="Trypsin-like serine proteases"/>
    <property type="match status" value="1"/>
</dbReference>
<accession>A0A8W8LHR4</accession>
<sequence>MKIATCGLVIFVLANGALGKHFPLRHPVPLTHKSTTPPPAGHRIVGGSPSTPHYWPFMVSLQTHGGFHFCGGVLVTTRWVLTAAHCLDHQNEQSFRVVLGKHNISASEGTEQIRNLSSIHKNPFYNIQHPDFNFYLPNDAALLELSQPVVENHYVRIAMLPTKCNDFTAQDCIAIGWGKTQDASQSDVLQETPMTVIDTSLCSATWGSYVYYDSLCVISYGSTPCSGDSGGPLVCLDRSQYVVAGVSSWGDVECGFHPSIYTKLSESLSWIHDIAK</sequence>
<evidence type="ECO:0000259" key="8">
    <source>
        <dbReference type="PROSITE" id="PS50240"/>
    </source>
</evidence>
<dbReference type="InterPro" id="IPR009003">
    <property type="entry name" value="Peptidase_S1_PA"/>
</dbReference>
<dbReference type="EnsemblMetazoa" id="G28085.1">
    <property type="protein sequence ID" value="G28085.1:cds"/>
    <property type="gene ID" value="G28085"/>
</dbReference>
<organism evidence="9 10">
    <name type="scientific">Magallana gigas</name>
    <name type="common">Pacific oyster</name>
    <name type="synonym">Crassostrea gigas</name>
    <dbReference type="NCBI Taxonomy" id="29159"/>
    <lineage>
        <taxon>Eukaryota</taxon>
        <taxon>Metazoa</taxon>
        <taxon>Spiralia</taxon>
        <taxon>Lophotrochozoa</taxon>
        <taxon>Mollusca</taxon>
        <taxon>Bivalvia</taxon>
        <taxon>Autobranchia</taxon>
        <taxon>Pteriomorphia</taxon>
        <taxon>Ostreida</taxon>
        <taxon>Ostreoidea</taxon>
        <taxon>Ostreidae</taxon>
        <taxon>Magallana</taxon>
    </lineage>
</organism>
<feature type="domain" description="Peptidase S1" evidence="8">
    <location>
        <begin position="44"/>
        <end position="276"/>
    </location>
</feature>
<evidence type="ECO:0000256" key="6">
    <source>
        <dbReference type="RuleBase" id="RU363034"/>
    </source>
</evidence>
<evidence type="ECO:0000256" key="5">
    <source>
        <dbReference type="ARBA" id="ARBA00023157"/>
    </source>
</evidence>
<dbReference type="GO" id="GO:0006508">
    <property type="term" value="P:proteolysis"/>
    <property type="evidence" value="ECO:0007669"/>
    <property type="project" value="UniProtKB-KW"/>
</dbReference>
<dbReference type="CDD" id="cd00190">
    <property type="entry name" value="Tryp_SPc"/>
    <property type="match status" value="1"/>
</dbReference>
<evidence type="ECO:0000256" key="4">
    <source>
        <dbReference type="ARBA" id="ARBA00022825"/>
    </source>
</evidence>
<keyword evidence="10" id="KW-1185">Reference proteome</keyword>
<keyword evidence="4 6" id="KW-0720">Serine protease</keyword>
<evidence type="ECO:0000313" key="10">
    <source>
        <dbReference type="Proteomes" id="UP000005408"/>
    </source>
</evidence>
<protein>
    <recommendedName>
        <fullName evidence="8">Peptidase S1 domain-containing protein</fullName>
    </recommendedName>
</protein>
<dbReference type="OrthoDB" id="10059102at2759"/>
<dbReference type="InterPro" id="IPR001254">
    <property type="entry name" value="Trypsin_dom"/>
</dbReference>
<dbReference type="OMA" id="ESLSWIH"/>
<dbReference type="InterPro" id="IPR018114">
    <property type="entry name" value="TRYPSIN_HIS"/>
</dbReference>
<dbReference type="InterPro" id="IPR033116">
    <property type="entry name" value="TRYPSIN_SER"/>
</dbReference>
<dbReference type="PRINTS" id="PR00722">
    <property type="entry name" value="CHYMOTRYPSIN"/>
</dbReference>
<dbReference type="PANTHER" id="PTHR24252">
    <property type="entry name" value="ACROSIN-RELATED"/>
    <property type="match status" value="1"/>
</dbReference>